<evidence type="ECO:0000313" key="1">
    <source>
        <dbReference type="EMBL" id="MPM63577.1"/>
    </source>
</evidence>
<proteinExistence type="predicted"/>
<sequence length="54" mass="5806">MGAQVVAERKCKRMVEVNGRWRCEKPGVCPGQASTVLDLKKEGAEVILTGTCGD</sequence>
<gene>
    <name evidence="1" type="ORF">SDC9_110457</name>
</gene>
<protein>
    <submittedName>
        <fullName evidence="1">Uncharacterized protein</fullName>
    </submittedName>
</protein>
<organism evidence="1">
    <name type="scientific">bioreactor metagenome</name>
    <dbReference type="NCBI Taxonomy" id="1076179"/>
    <lineage>
        <taxon>unclassified sequences</taxon>
        <taxon>metagenomes</taxon>
        <taxon>ecological metagenomes</taxon>
    </lineage>
</organism>
<dbReference type="AlphaFoldDB" id="A0A645BE11"/>
<comment type="caution">
    <text evidence="1">The sequence shown here is derived from an EMBL/GenBank/DDBJ whole genome shotgun (WGS) entry which is preliminary data.</text>
</comment>
<accession>A0A645BE11</accession>
<dbReference type="EMBL" id="VSSQ01019497">
    <property type="protein sequence ID" value="MPM63577.1"/>
    <property type="molecule type" value="Genomic_DNA"/>
</dbReference>
<name>A0A645BE11_9ZZZZ</name>
<reference evidence="1" key="1">
    <citation type="submission" date="2019-08" db="EMBL/GenBank/DDBJ databases">
        <authorList>
            <person name="Kucharzyk K."/>
            <person name="Murdoch R.W."/>
            <person name="Higgins S."/>
            <person name="Loffler F."/>
        </authorList>
    </citation>
    <scope>NUCLEOTIDE SEQUENCE</scope>
</reference>